<evidence type="ECO:0000313" key="1">
    <source>
        <dbReference type="EMBL" id="MED6112670.1"/>
    </source>
</evidence>
<name>A0ABU6QLZ1_9FABA</name>
<sequence>MPSIVGTFPGQPEPIHFRIKRGYDKTEVSGKEWLQVEGILTHSLCSSKVELVRFKNCDLSVGFFPRAVACFPNLIRLDLEGSHFTVLPECIQEFRFLQKLYVDYCMYLEEIRGIPPCLTYFSALSCKSLSPRSISFLHNQELHENGKACFVIPGETIPGWFEHRSRGGSISFWFRGNSFPGNALLVAILLKDDIQYYPILVTPTVTVNGKEVSFGFRTCEMEELFVFNMSSANFDYIEAASFENEWNHAEISYKVKQIFLMFDEGTSSRYPYYIPQGEDYFDVSTDKVAREIGIHLLKQKSSSIREDIRFTSPYK</sequence>
<accession>A0ABU6QLZ1</accession>
<dbReference type="Gene3D" id="3.80.10.10">
    <property type="entry name" value="Ribonuclease Inhibitor"/>
    <property type="match status" value="1"/>
</dbReference>
<dbReference type="InterPro" id="IPR032675">
    <property type="entry name" value="LRR_dom_sf"/>
</dbReference>
<protein>
    <submittedName>
        <fullName evidence="1">Uncharacterized protein</fullName>
    </submittedName>
</protein>
<organism evidence="1 2">
    <name type="scientific">Stylosanthes scabra</name>
    <dbReference type="NCBI Taxonomy" id="79078"/>
    <lineage>
        <taxon>Eukaryota</taxon>
        <taxon>Viridiplantae</taxon>
        <taxon>Streptophyta</taxon>
        <taxon>Embryophyta</taxon>
        <taxon>Tracheophyta</taxon>
        <taxon>Spermatophyta</taxon>
        <taxon>Magnoliopsida</taxon>
        <taxon>eudicotyledons</taxon>
        <taxon>Gunneridae</taxon>
        <taxon>Pentapetalae</taxon>
        <taxon>rosids</taxon>
        <taxon>fabids</taxon>
        <taxon>Fabales</taxon>
        <taxon>Fabaceae</taxon>
        <taxon>Papilionoideae</taxon>
        <taxon>50 kb inversion clade</taxon>
        <taxon>dalbergioids sensu lato</taxon>
        <taxon>Dalbergieae</taxon>
        <taxon>Pterocarpus clade</taxon>
        <taxon>Stylosanthes</taxon>
    </lineage>
</organism>
<dbReference type="EMBL" id="JASCZI010000609">
    <property type="protein sequence ID" value="MED6112670.1"/>
    <property type="molecule type" value="Genomic_DNA"/>
</dbReference>
<proteinExistence type="predicted"/>
<keyword evidence="2" id="KW-1185">Reference proteome</keyword>
<comment type="caution">
    <text evidence="1">The sequence shown here is derived from an EMBL/GenBank/DDBJ whole genome shotgun (WGS) entry which is preliminary data.</text>
</comment>
<gene>
    <name evidence="1" type="ORF">PIB30_063666</name>
</gene>
<dbReference type="SUPFAM" id="SSF52047">
    <property type="entry name" value="RNI-like"/>
    <property type="match status" value="1"/>
</dbReference>
<reference evidence="1 2" key="1">
    <citation type="journal article" date="2023" name="Plants (Basel)">
        <title>Bridging the Gap: Combining Genomics and Transcriptomics Approaches to Understand Stylosanthes scabra, an Orphan Legume from the Brazilian Caatinga.</title>
        <authorList>
            <person name="Ferreira-Neto J.R.C."/>
            <person name="da Silva M.D."/>
            <person name="Binneck E."/>
            <person name="de Melo N.F."/>
            <person name="da Silva R.H."/>
            <person name="de Melo A.L.T.M."/>
            <person name="Pandolfi V."/>
            <person name="Bustamante F.O."/>
            <person name="Brasileiro-Vidal A.C."/>
            <person name="Benko-Iseppon A.M."/>
        </authorList>
    </citation>
    <scope>NUCLEOTIDE SEQUENCE [LARGE SCALE GENOMIC DNA]</scope>
    <source>
        <tissue evidence="1">Leaves</tissue>
    </source>
</reference>
<evidence type="ECO:0000313" key="2">
    <source>
        <dbReference type="Proteomes" id="UP001341840"/>
    </source>
</evidence>
<dbReference type="Proteomes" id="UP001341840">
    <property type="component" value="Unassembled WGS sequence"/>
</dbReference>